<dbReference type="GO" id="GO:0000981">
    <property type="term" value="F:DNA-binding transcription factor activity, RNA polymerase II-specific"/>
    <property type="evidence" value="ECO:0007669"/>
    <property type="project" value="InterPro"/>
</dbReference>
<dbReference type="InterPro" id="IPR001138">
    <property type="entry name" value="Zn2Cys6_DnaBD"/>
</dbReference>
<keyword evidence="1" id="KW-0805">Transcription regulation</keyword>
<dbReference type="HOGENOM" id="CLU_006632_5_0_1"/>
<sequence>MPSVEAARARKYRSRKQKPCDNCRRRRVCCVRDAEGDCALCSRRSIPCTFGSEPTARRPKADSTAPSTEPSTVPHEGRERETPQTTLAKHRKRSTGVIAEGHYIGLSGTDDVYFVVDRDQAIGNDPAREAYFRERESRSASVFSESSNHRPRPIDPNAAVVQSIFFEQSHPAYPLLDENRARRPNQSRLLTNAIAIISKYTSPELQGLDNNVLIESFSASLLLEARAPSLDTVEAAILFTQRALRGRMSTSAPGMWAVIGTIVGISHDLGLNIDCSAWSIPEPDKRRRKRLWWGVYMQDKWFAMALGRPSYLKDDNITTPMLTSEDFEDTSGGAGNDSVKRPELITGIHCFVAMAELTVILDEILSVFFTVRSVVGLRAVSGDHIIDIFNRIWHKITVWHSTYLAHILTQRFFPDVTGSLEVAYLTVRVMLLRGVFPKLYRRNLPLDRQFELAVETTSSVIHLVETLQINRLGTFWWSCSGFNLALAGTFMASLKLLSSDEKRTGYWDSRLKHYRKLLTAYGTSFWPAKFAASALDHMAMNLTKASAPAGGVAEVADSSVGDGIDSITSPSTPWSGVSYDFFPHNLTNLNEIDFDIDWWAVDNRFPVVGQPDDPGAE</sequence>
<dbReference type="GO" id="GO:0001080">
    <property type="term" value="P:nitrogen catabolite activation of transcription from RNA polymerase II promoter"/>
    <property type="evidence" value="ECO:0007669"/>
    <property type="project" value="TreeGrafter"/>
</dbReference>
<accession>A0A0D2FZR4</accession>
<evidence type="ECO:0000256" key="1">
    <source>
        <dbReference type="ARBA" id="ARBA00023015"/>
    </source>
</evidence>
<keyword evidence="7" id="KW-1185">Reference proteome</keyword>
<evidence type="ECO:0000256" key="2">
    <source>
        <dbReference type="ARBA" id="ARBA00023163"/>
    </source>
</evidence>
<dbReference type="PANTHER" id="PTHR31668">
    <property type="entry name" value="GLUCOSE TRANSPORT TRANSCRIPTION REGULATOR RGT1-RELATED-RELATED"/>
    <property type="match status" value="1"/>
</dbReference>
<evidence type="ECO:0000256" key="4">
    <source>
        <dbReference type="SAM" id="MobiDB-lite"/>
    </source>
</evidence>
<keyword evidence="2" id="KW-0804">Transcription</keyword>
<dbReference type="Proteomes" id="UP000054266">
    <property type="component" value="Unassembled WGS sequence"/>
</dbReference>
<evidence type="ECO:0000313" key="6">
    <source>
        <dbReference type="EMBL" id="KIW71965.1"/>
    </source>
</evidence>
<evidence type="ECO:0000313" key="7">
    <source>
        <dbReference type="Proteomes" id="UP000054266"/>
    </source>
</evidence>
<dbReference type="AlphaFoldDB" id="A0A0D2FZR4"/>
<dbReference type="Pfam" id="PF04082">
    <property type="entry name" value="Fungal_trans"/>
    <property type="match status" value="1"/>
</dbReference>
<dbReference type="PANTHER" id="PTHR31668:SF4">
    <property type="entry name" value="TRANSCRIPTIONAL ACTIVATOR PROTEIN DAL81"/>
    <property type="match status" value="1"/>
</dbReference>
<dbReference type="STRING" id="5601.A0A0D2FZR4"/>
<feature type="domain" description="Zn(2)-C6 fungal-type" evidence="5">
    <location>
        <begin position="19"/>
        <end position="50"/>
    </location>
</feature>
<evidence type="ECO:0000256" key="3">
    <source>
        <dbReference type="ARBA" id="ARBA00023242"/>
    </source>
</evidence>
<dbReference type="InterPro" id="IPR050797">
    <property type="entry name" value="Carb_Metab_Trans_Reg"/>
</dbReference>
<protein>
    <recommendedName>
        <fullName evidence="5">Zn(2)-C6 fungal-type domain-containing protein</fullName>
    </recommendedName>
</protein>
<organism evidence="6 7">
    <name type="scientific">Phialophora macrospora</name>
    <dbReference type="NCBI Taxonomy" id="1851006"/>
    <lineage>
        <taxon>Eukaryota</taxon>
        <taxon>Fungi</taxon>
        <taxon>Dikarya</taxon>
        <taxon>Ascomycota</taxon>
        <taxon>Pezizomycotina</taxon>
        <taxon>Eurotiomycetes</taxon>
        <taxon>Chaetothyriomycetidae</taxon>
        <taxon>Chaetothyriales</taxon>
        <taxon>Herpotrichiellaceae</taxon>
        <taxon>Phialophora</taxon>
    </lineage>
</organism>
<dbReference type="GO" id="GO:0008270">
    <property type="term" value="F:zinc ion binding"/>
    <property type="evidence" value="ECO:0007669"/>
    <property type="project" value="InterPro"/>
</dbReference>
<dbReference type="PROSITE" id="PS00463">
    <property type="entry name" value="ZN2_CY6_FUNGAL_1"/>
    <property type="match status" value="1"/>
</dbReference>
<dbReference type="EMBL" id="KN846956">
    <property type="protein sequence ID" value="KIW71965.1"/>
    <property type="molecule type" value="Genomic_DNA"/>
</dbReference>
<dbReference type="PROSITE" id="PS50048">
    <property type="entry name" value="ZN2_CY6_FUNGAL_2"/>
    <property type="match status" value="1"/>
</dbReference>
<dbReference type="InterPro" id="IPR007219">
    <property type="entry name" value="XnlR_reg_dom"/>
</dbReference>
<dbReference type="SMART" id="SM00906">
    <property type="entry name" value="Fungal_trans"/>
    <property type="match status" value="1"/>
</dbReference>
<reference evidence="6 7" key="1">
    <citation type="submission" date="2015-01" db="EMBL/GenBank/DDBJ databases">
        <title>The Genome Sequence of Capronia semiimmersa CBS27337.</title>
        <authorList>
            <consortium name="The Broad Institute Genomics Platform"/>
            <person name="Cuomo C."/>
            <person name="de Hoog S."/>
            <person name="Gorbushina A."/>
            <person name="Stielow B."/>
            <person name="Teixiera M."/>
            <person name="Abouelleil A."/>
            <person name="Chapman S.B."/>
            <person name="Priest M."/>
            <person name="Young S.K."/>
            <person name="Wortman J."/>
            <person name="Nusbaum C."/>
            <person name="Birren B."/>
        </authorList>
    </citation>
    <scope>NUCLEOTIDE SEQUENCE [LARGE SCALE GENOMIC DNA]</scope>
    <source>
        <strain evidence="6 7">CBS 27337</strain>
    </source>
</reference>
<dbReference type="CDD" id="cd12148">
    <property type="entry name" value="fungal_TF_MHR"/>
    <property type="match status" value="1"/>
</dbReference>
<proteinExistence type="predicted"/>
<evidence type="ECO:0000259" key="5">
    <source>
        <dbReference type="PROSITE" id="PS50048"/>
    </source>
</evidence>
<gene>
    <name evidence="6" type="ORF">PV04_00191</name>
</gene>
<dbReference type="GO" id="GO:0006351">
    <property type="term" value="P:DNA-templated transcription"/>
    <property type="evidence" value="ECO:0007669"/>
    <property type="project" value="InterPro"/>
</dbReference>
<dbReference type="GO" id="GO:0003677">
    <property type="term" value="F:DNA binding"/>
    <property type="evidence" value="ECO:0007669"/>
    <property type="project" value="InterPro"/>
</dbReference>
<name>A0A0D2FZR4_9EURO</name>
<feature type="region of interest" description="Disordered" evidence="4">
    <location>
        <begin position="51"/>
        <end position="94"/>
    </location>
</feature>
<keyword evidence="3" id="KW-0539">Nucleus</keyword>
<dbReference type="GO" id="GO:0005634">
    <property type="term" value="C:nucleus"/>
    <property type="evidence" value="ECO:0007669"/>
    <property type="project" value="TreeGrafter"/>
</dbReference>